<dbReference type="Gene3D" id="3.40.50.300">
    <property type="entry name" value="P-loop containing nucleotide triphosphate hydrolases"/>
    <property type="match status" value="1"/>
</dbReference>
<evidence type="ECO:0000256" key="3">
    <source>
        <dbReference type="ARBA" id="ARBA00022695"/>
    </source>
</evidence>
<comment type="catalytic activity">
    <reaction evidence="7">
        <text>DNA(n) + a 2'-deoxyribonucleoside 5'-triphosphate = DNA(n+1) + diphosphate</text>
        <dbReference type="Rhea" id="RHEA:22508"/>
        <dbReference type="Rhea" id="RHEA-COMP:17339"/>
        <dbReference type="Rhea" id="RHEA-COMP:17340"/>
        <dbReference type="ChEBI" id="CHEBI:33019"/>
        <dbReference type="ChEBI" id="CHEBI:61560"/>
        <dbReference type="ChEBI" id="CHEBI:173112"/>
        <dbReference type="EC" id="2.7.7.7"/>
    </reaction>
</comment>
<keyword evidence="5" id="KW-0239">DNA-directed DNA polymerase</keyword>
<dbReference type="GO" id="GO:0003677">
    <property type="term" value="F:DNA binding"/>
    <property type="evidence" value="ECO:0007669"/>
    <property type="project" value="InterPro"/>
</dbReference>
<dbReference type="PANTHER" id="PTHR34388">
    <property type="entry name" value="DNA POLYMERASE III SUBUNIT DELTA"/>
    <property type="match status" value="1"/>
</dbReference>
<keyword evidence="4" id="KW-0235">DNA replication</keyword>
<evidence type="ECO:0000256" key="7">
    <source>
        <dbReference type="ARBA" id="ARBA00049244"/>
    </source>
</evidence>
<dbReference type="SUPFAM" id="SSF48019">
    <property type="entry name" value="post-AAA+ oligomerization domain-like"/>
    <property type="match status" value="1"/>
</dbReference>
<dbReference type="GO" id="GO:0006261">
    <property type="term" value="P:DNA-templated DNA replication"/>
    <property type="evidence" value="ECO:0007669"/>
    <property type="project" value="TreeGrafter"/>
</dbReference>
<evidence type="ECO:0000256" key="6">
    <source>
        <dbReference type="ARBA" id="ARBA00034754"/>
    </source>
</evidence>
<evidence type="ECO:0000256" key="1">
    <source>
        <dbReference type="ARBA" id="ARBA00012417"/>
    </source>
</evidence>
<dbReference type="InterPro" id="IPR008921">
    <property type="entry name" value="DNA_pol3_clamp-load_cplx_C"/>
</dbReference>
<name>A0A1X7A7B5_9RHOB</name>
<proteinExistence type="inferred from homology"/>
<dbReference type="Gene3D" id="1.20.272.10">
    <property type="match status" value="1"/>
</dbReference>
<evidence type="ECO:0000256" key="4">
    <source>
        <dbReference type="ARBA" id="ARBA00022705"/>
    </source>
</evidence>
<dbReference type="GO" id="GO:0003887">
    <property type="term" value="F:DNA-directed DNA polymerase activity"/>
    <property type="evidence" value="ECO:0007669"/>
    <property type="project" value="UniProtKB-KW"/>
</dbReference>
<evidence type="ECO:0000256" key="5">
    <source>
        <dbReference type="ARBA" id="ARBA00022932"/>
    </source>
</evidence>
<dbReference type="Proteomes" id="UP000193061">
    <property type="component" value="Unassembled WGS sequence"/>
</dbReference>
<gene>
    <name evidence="8" type="ORF">ROA7450_04038</name>
</gene>
<dbReference type="GO" id="GO:0009360">
    <property type="term" value="C:DNA polymerase III complex"/>
    <property type="evidence" value="ECO:0007669"/>
    <property type="project" value="TreeGrafter"/>
</dbReference>
<evidence type="ECO:0000256" key="2">
    <source>
        <dbReference type="ARBA" id="ARBA00022679"/>
    </source>
</evidence>
<comment type="similarity">
    <text evidence="6">Belongs to the DNA polymerase HolA subunit family.</text>
</comment>
<reference evidence="8 9" key="1">
    <citation type="submission" date="2017-03" db="EMBL/GenBank/DDBJ databases">
        <authorList>
            <person name="Afonso C.L."/>
            <person name="Miller P.J."/>
            <person name="Scott M.A."/>
            <person name="Spackman E."/>
            <person name="Goraichik I."/>
            <person name="Dimitrov K.M."/>
            <person name="Suarez D.L."/>
            <person name="Swayne D.E."/>
        </authorList>
    </citation>
    <scope>NUCLEOTIDE SEQUENCE [LARGE SCALE GENOMIC DNA]</scope>
    <source>
        <strain evidence="8 9">CECT 7450</strain>
    </source>
</reference>
<dbReference type="InterPro" id="IPR027417">
    <property type="entry name" value="P-loop_NTPase"/>
</dbReference>
<evidence type="ECO:0000313" key="9">
    <source>
        <dbReference type="Proteomes" id="UP000193061"/>
    </source>
</evidence>
<keyword evidence="2" id="KW-0808">Transferase</keyword>
<dbReference type="AlphaFoldDB" id="A0A1X7A7B5"/>
<dbReference type="EMBL" id="FWFX01000020">
    <property type="protein sequence ID" value="SLN72519.1"/>
    <property type="molecule type" value="Genomic_DNA"/>
</dbReference>
<accession>A0A1X7A7B5</accession>
<dbReference type="NCBIfam" id="TIGR01128">
    <property type="entry name" value="holA"/>
    <property type="match status" value="1"/>
</dbReference>
<dbReference type="InterPro" id="IPR005790">
    <property type="entry name" value="DNA_polIII_delta"/>
</dbReference>
<dbReference type="RefSeq" id="WP_085807690.1">
    <property type="nucleotide sequence ID" value="NZ_FWFX01000020.1"/>
</dbReference>
<sequence>MKLSPRDAPGYFARPDPSRTGLLIYGADAMRVALKRQEVIAALIGPQGEEEMRLTRIPGGELRKDPAMLLDAIKAQGFFPGPRVAFVEDATDVLAPIVTDALADWREGDAQVIVTAGQLKAASKLRKLFETHTNAYAAAIYDDPPSRAEIEATLAKSGLSNVGTDAMRDLMTLAQELDPGDFRQTVEKLSLYKLNDEDPVSSDDIAICAPASSEAELDDVLNIVAEARSGEIGPIMKRLKAQGVQPVGLCIAATRHFRTLYAAASDPGGAGQGIARVRPPVFGKRRDRMLRQAQNWGADRLQQALTLLTETDLQLRSAGQTAPAMALVERALIRLAMMARR</sequence>
<protein>
    <recommendedName>
        <fullName evidence="1">DNA-directed DNA polymerase</fullName>
        <ecNumber evidence="1">2.7.7.7</ecNumber>
    </recommendedName>
</protein>
<dbReference type="OrthoDB" id="9804983at2"/>
<dbReference type="EC" id="2.7.7.7" evidence="1"/>
<keyword evidence="9" id="KW-1185">Reference proteome</keyword>
<evidence type="ECO:0000313" key="8">
    <source>
        <dbReference type="EMBL" id="SLN72519.1"/>
    </source>
</evidence>
<keyword evidence="3" id="KW-0548">Nucleotidyltransferase</keyword>
<dbReference type="PANTHER" id="PTHR34388:SF1">
    <property type="entry name" value="DNA POLYMERASE III SUBUNIT DELTA"/>
    <property type="match status" value="1"/>
</dbReference>
<organism evidence="8 9">
    <name type="scientific">Roseovarius albus</name>
    <dbReference type="NCBI Taxonomy" id="1247867"/>
    <lineage>
        <taxon>Bacteria</taxon>
        <taxon>Pseudomonadati</taxon>
        <taxon>Pseudomonadota</taxon>
        <taxon>Alphaproteobacteria</taxon>
        <taxon>Rhodobacterales</taxon>
        <taxon>Roseobacteraceae</taxon>
        <taxon>Roseovarius</taxon>
    </lineage>
</organism>